<dbReference type="GO" id="GO:0009089">
    <property type="term" value="P:lysine biosynthetic process via diaminopimelate"/>
    <property type="evidence" value="ECO:0007669"/>
    <property type="project" value="UniProtKB-UniRule"/>
</dbReference>
<comment type="caution">
    <text evidence="13">Lacks conserved residue(s) required for the propagation of feature annotation.</text>
</comment>
<comment type="subunit">
    <text evidence="13">Homotetramer.</text>
</comment>
<keyword evidence="5 13" id="KW-0220">Diaminopimelate biosynthesis</keyword>
<comment type="catalytic activity">
    <reaction evidence="12 13">
        <text>(S)-2,3,4,5-tetrahydrodipicolinate + NAD(+) + H2O = (2S,4S)-4-hydroxy-2,3,4,5-tetrahydrodipicolinate + NADH + H(+)</text>
        <dbReference type="Rhea" id="RHEA:35323"/>
        <dbReference type="ChEBI" id="CHEBI:15377"/>
        <dbReference type="ChEBI" id="CHEBI:15378"/>
        <dbReference type="ChEBI" id="CHEBI:16845"/>
        <dbReference type="ChEBI" id="CHEBI:57540"/>
        <dbReference type="ChEBI" id="CHEBI:57945"/>
        <dbReference type="ChEBI" id="CHEBI:67139"/>
        <dbReference type="EC" id="1.17.1.8"/>
    </reaction>
</comment>
<keyword evidence="4 13" id="KW-0521">NADP</keyword>
<evidence type="ECO:0000256" key="2">
    <source>
        <dbReference type="ARBA" id="ARBA00022490"/>
    </source>
</evidence>
<dbReference type="GO" id="GO:0005829">
    <property type="term" value="C:cytosol"/>
    <property type="evidence" value="ECO:0007669"/>
    <property type="project" value="TreeGrafter"/>
</dbReference>
<dbReference type="InterPro" id="IPR023940">
    <property type="entry name" value="DHDPR_bac"/>
</dbReference>
<feature type="domain" description="Dihydrodipicolinate reductase N-terminal" evidence="14">
    <location>
        <begin position="4"/>
        <end position="123"/>
    </location>
</feature>
<dbReference type="PANTHER" id="PTHR20836">
    <property type="entry name" value="DIHYDRODIPICOLINATE REDUCTASE"/>
    <property type="match status" value="1"/>
</dbReference>
<evidence type="ECO:0000313" key="17">
    <source>
        <dbReference type="Proteomes" id="UP000092671"/>
    </source>
</evidence>
<dbReference type="FunFam" id="3.30.360.10:FF:000004">
    <property type="entry name" value="4-hydroxy-tetrahydrodipicolinate reductase"/>
    <property type="match status" value="1"/>
</dbReference>
<dbReference type="GO" id="GO:0019877">
    <property type="term" value="P:diaminopimelate biosynthetic process"/>
    <property type="evidence" value="ECO:0007669"/>
    <property type="project" value="UniProtKB-UniRule"/>
</dbReference>
<comment type="caution">
    <text evidence="16">The sequence shown here is derived from an EMBL/GenBank/DDBJ whole genome shotgun (WGS) entry which is preliminary data.</text>
</comment>
<evidence type="ECO:0000256" key="1">
    <source>
        <dbReference type="ARBA" id="ARBA00006642"/>
    </source>
</evidence>
<evidence type="ECO:0000256" key="6">
    <source>
        <dbReference type="ARBA" id="ARBA00023002"/>
    </source>
</evidence>
<feature type="binding site" evidence="13">
    <location>
        <begin position="120"/>
        <end position="123"/>
    </location>
    <ligand>
        <name>NAD(+)</name>
        <dbReference type="ChEBI" id="CHEBI:57540"/>
    </ligand>
</feature>
<feature type="binding site" evidence="13">
    <location>
        <begin position="163"/>
        <end position="164"/>
    </location>
    <ligand>
        <name>(S)-2,3,4,5-tetrahydrodipicolinate</name>
        <dbReference type="ChEBI" id="CHEBI:16845"/>
    </ligand>
</feature>
<dbReference type="Gene3D" id="3.30.360.10">
    <property type="entry name" value="Dihydrodipicolinate Reductase, domain 2"/>
    <property type="match status" value="1"/>
</dbReference>
<dbReference type="InterPro" id="IPR000846">
    <property type="entry name" value="DapB_N"/>
</dbReference>
<evidence type="ECO:0000256" key="10">
    <source>
        <dbReference type="ARBA" id="ARBA00038983"/>
    </source>
</evidence>
<accession>A0A1B8PJP4</accession>
<evidence type="ECO:0000256" key="9">
    <source>
        <dbReference type="ARBA" id="ARBA00037922"/>
    </source>
</evidence>
<dbReference type="EC" id="1.17.1.8" evidence="10 13"/>
<sequence>MTKNIAIMGASGRMGRMLVQSTLDNPTANLVGAFVRPISGLIGVDAGEFVGVDKCGVTFSTPDLAGVDVLIDFSLPDALDEVLKACVANKIALVMGVTGLDETQQSKLHDASKHIPIVYAGNYATGVNLSLNLLATTAKVLGADADVEIIERHHKHKLDAPSGTALMMANAVADARGQTLKTSAIYGRQGQAKRTDGEIGIHAVRGGEIVGEHTVEFITNGEIIQITHKAQSRMIFADGAVRAGLWLHEQPTGMYDMQDVLGLKPKNK</sequence>
<reference evidence="16 17" key="1">
    <citation type="submission" date="2016-06" db="EMBL/GenBank/DDBJ databases">
        <title>Draft genome of Moraxella nonliquefaciens CCUG 60284.</title>
        <authorList>
            <person name="Salva-Serra F."/>
            <person name="Engstrom-Jakobsson H."/>
            <person name="Thorell K."/>
            <person name="Gonzales-Siles L."/>
            <person name="Karlsson R."/>
            <person name="Boulund F."/>
            <person name="Engstrand L."/>
            <person name="Kristiansson E."/>
            <person name="Moore E."/>
        </authorList>
    </citation>
    <scope>NUCLEOTIDE SEQUENCE [LARGE SCALE GENOMIC DNA]</scope>
    <source>
        <strain evidence="16 17">CCUG 60284</strain>
    </source>
</reference>
<keyword evidence="7 13" id="KW-0520">NAD</keyword>
<dbReference type="InterPro" id="IPR022664">
    <property type="entry name" value="DapB_N_CS"/>
</dbReference>
<evidence type="ECO:0000256" key="13">
    <source>
        <dbReference type="HAMAP-Rule" id="MF_00102"/>
    </source>
</evidence>
<dbReference type="Pfam" id="PF05173">
    <property type="entry name" value="DapB_C"/>
    <property type="match status" value="1"/>
</dbReference>
<dbReference type="GO" id="GO:0051287">
    <property type="term" value="F:NAD binding"/>
    <property type="evidence" value="ECO:0007669"/>
    <property type="project" value="UniProtKB-UniRule"/>
</dbReference>
<evidence type="ECO:0000313" key="16">
    <source>
        <dbReference type="EMBL" id="OBX50792.1"/>
    </source>
</evidence>
<evidence type="ECO:0000256" key="5">
    <source>
        <dbReference type="ARBA" id="ARBA00022915"/>
    </source>
</evidence>
<proteinExistence type="inferred from homology"/>
<dbReference type="GO" id="GO:0016726">
    <property type="term" value="F:oxidoreductase activity, acting on CH or CH2 groups, NAD or NADP as acceptor"/>
    <property type="evidence" value="ECO:0007669"/>
    <property type="project" value="UniProtKB-UniRule"/>
</dbReference>
<dbReference type="RefSeq" id="WP_066893034.1">
    <property type="nucleotide sequence ID" value="NZ_LZDN01000012.1"/>
</dbReference>
<feature type="binding site" evidence="13">
    <location>
        <position position="36"/>
    </location>
    <ligand>
        <name>NADP(+)</name>
        <dbReference type="ChEBI" id="CHEBI:58349"/>
    </ligand>
</feature>
<dbReference type="Pfam" id="PF01113">
    <property type="entry name" value="DapB_N"/>
    <property type="match status" value="1"/>
</dbReference>
<comment type="similarity">
    <text evidence="1 13">Belongs to the DapB family.</text>
</comment>
<evidence type="ECO:0000259" key="14">
    <source>
        <dbReference type="Pfam" id="PF01113"/>
    </source>
</evidence>
<evidence type="ECO:0000256" key="4">
    <source>
        <dbReference type="ARBA" id="ARBA00022857"/>
    </source>
</evidence>
<dbReference type="HAMAP" id="MF_00102">
    <property type="entry name" value="DapB"/>
    <property type="match status" value="1"/>
</dbReference>
<dbReference type="OrthoDB" id="9790352at2"/>
<feature type="binding site" evidence="13">
    <location>
        <position position="154"/>
    </location>
    <ligand>
        <name>(S)-2,3,4,5-tetrahydrodipicolinate</name>
        <dbReference type="ChEBI" id="CHEBI:16845"/>
    </ligand>
</feature>
<feature type="active site" description="Proton donor" evidence="13">
    <location>
        <position position="157"/>
    </location>
</feature>
<dbReference type="SUPFAM" id="SSF55347">
    <property type="entry name" value="Glyceraldehyde-3-phosphate dehydrogenase-like, C-terminal domain"/>
    <property type="match status" value="1"/>
</dbReference>
<evidence type="ECO:0000259" key="15">
    <source>
        <dbReference type="Pfam" id="PF05173"/>
    </source>
</evidence>
<evidence type="ECO:0000256" key="12">
    <source>
        <dbReference type="ARBA" id="ARBA00049396"/>
    </source>
</evidence>
<dbReference type="PROSITE" id="PS01298">
    <property type="entry name" value="DAPB"/>
    <property type="match status" value="1"/>
</dbReference>
<dbReference type="GO" id="GO:0008839">
    <property type="term" value="F:4-hydroxy-tetrahydrodipicolinate reductase"/>
    <property type="evidence" value="ECO:0007669"/>
    <property type="project" value="UniProtKB-UniRule"/>
</dbReference>
<dbReference type="AlphaFoldDB" id="A0A1B8PJP4"/>
<feature type="binding site" evidence="13">
    <location>
        <begin position="9"/>
        <end position="14"/>
    </location>
    <ligand>
        <name>NAD(+)</name>
        <dbReference type="ChEBI" id="CHEBI:57540"/>
    </ligand>
</feature>
<dbReference type="PANTHER" id="PTHR20836:SF0">
    <property type="entry name" value="4-HYDROXY-TETRAHYDRODIPICOLINATE REDUCTASE 1, CHLOROPLASTIC-RELATED"/>
    <property type="match status" value="1"/>
</dbReference>
<dbReference type="UniPathway" id="UPA00034">
    <property type="reaction ID" value="UER00018"/>
</dbReference>
<gene>
    <name evidence="13" type="primary">dapB</name>
    <name evidence="16" type="ORF">A9Z60_02515</name>
</gene>
<dbReference type="Gene3D" id="3.40.50.720">
    <property type="entry name" value="NAD(P)-binding Rossmann-like Domain"/>
    <property type="match status" value="1"/>
</dbReference>
<keyword evidence="2 13" id="KW-0963">Cytoplasm</keyword>
<keyword evidence="6 13" id="KW-0560">Oxidoreductase</keyword>
<evidence type="ECO:0000256" key="3">
    <source>
        <dbReference type="ARBA" id="ARBA00022605"/>
    </source>
</evidence>
<organism evidence="16 17">
    <name type="scientific">Moraxella nonliquefaciens</name>
    <dbReference type="NCBI Taxonomy" id="478"/>
    <lineage>
        <taxon>Bacteria</taxon>
        <taxon>Pseudomonadati</taxon>
        <taxon>Pseudomonadota</taxon>
        <taxon>Gammaproteobacteria</taxon>
        <taxon>Moraxellales</taxon>
        <taxon>Moraxellaceae</taxon>
        <taxon>Moraxella</taxon>
    </lineage>
</organism>
<comment type="subcellular location">
    <subcellularLocation>
        <location evidence="13">Cytoplasm</location>
    </subcellularLocation>
</comment>
<protein>
    <recommendedName>
        <fullName evidence="10 13">4-hydroxy-tetrahydrodipicolinate reductase</fullName>
        <shortName evidence="13">HTPA reductase</shortName>
        <ecNumber evidence="10 13">1.17.1.8</ecNumber>
    </recommendedName>
</protein>
<evidence type="ECO:0000256" key="11">
    <source>
        <dbReference type="ARBA" id="ARBA00049080"/>
    </source>
</evidence>
<comment type="pathway">
    <text evidence="9 13">Amino-acid biosynthesis; L-lysine biosynthesis via DAP pathway; (S)-tetrahydrodipicolinate from L-aspartate: step 4/4.</text>
</comment>
<name>A0A1B8PJP4_MORNO</name>
<evidence type="ECO:0000256" key="7">
    <source>
        <dbReference type="ARBA" id="ARBA00023027"/>
    </source>
</evidence>
<dbReference type="InterPro" id="IPR022663">
    <property type="entry name" value="DapB_C"/>
</dbReference>
<comment type="catalytic activity">
    <reaction evidence="11 13">
        <text>(S)-2,3,4,5-tetrahydrodipicolinate + NADP(+) + H2O = (2S,4S)-4-hydroxy-2,3,4,5-tetrahydrodipicolinate + NADPH + H(+)</text>
        <dbReference type="Rhea" id="RHEA:35331"/>
        <dbReference type="ChEBI" id="CHEBI:15377"/>
        <dbReference type="ChEBI" id="CHEBI:15378"/>
        <dbReference type="ChEBI" id="CHEBI:16845"/>
        <dbReference type="ChEBI" id="CHEBI:57783"/>
        <dbReference type="ChEBI" id="CHEBI:58349"/>
        <dbReference type="ChEBI" id="CHEBI:67139"/>
        <dbReference type="EC" id="1.17.1.8"/>
    </reaction>
</comment>
<dbReference type="EMBL" id="LZDN01000012">
    <property type="protein sequence ID" value="OBX50792.1"/>
    <property type="molecule type" value="Genomic_DNA"/>
</dbReference>
<dbReference type="CDD" id="cd02274">
    <property type="entry name" value="DHDPR_N"/>
    <property type="match status" value="1"/>
</dbReference>
<evidence type="ECO:0000256" key="8">
    <source>
        <dbReference type="ARBA" id="ARBA00023154"/>
    </source>
</evidence>
<keyword evidence="3 13" id="KW-0028">Amino-acid biosynthesis</keyword>
<comment type="caution">
    <text evidence="13">Was originally thought to be a dihydrodipicolinate reductase (DHDPR), catalyzing the conversion of dihydrodipicolinate to tetrahydrodipicolinate. However, it was shown in E.coli that the substrate of the enzymatic reaction is not dihydrodipicolinate (DHDP) but in fact (2S,4S)-4-hydroxy-2,3,4,5-tetrahydrodipicolinic acid (HTPA), the product released by the DapA-catalyzed reaction.</text>
</comment>
<dbReference type="NCBIfam" id="TIGR00036">
    <property type="entry name" value="dapB"/>
    <property type="match status" value="1"/>
</dbReference>
<comment type="function">
    <text evidence="13">Catalyzes the conversion of 4-hydroxy-tetrahydrodipicolinate (HTPA) to tetrahydrodipicolinate.</text>
</comment>
<keyword evidence="8 13" id="KW-0457">Lysine biosynthesis</keyword>
<dbReference type="GO" id="GO:0050661">
    <property type="term" value="F:NADP binding"/>
    <property type="evidence" value="ECO:0007669"/>
    <property type="project" value="UniProtKB-UniRule"/>
</dbReference>
<dbReference type="Proteomes" id="UP000092671">
    <property type="component" value="Unassembled WGS sequence"/>
</dbReference>
<dbReference type="PIRSF" id="PIRSF000161">
    <property type="entry name" value="DHPR"/>
    <property type="match status" value="1"/>
</dbReference>
<dbReference type="InterPro" id="IPR036291">
    <property type="entry name" value="NAD(P)-bd_dom_sf"/>
</dbReference>
<feature type="binding site" evidence="13">
    <location>
        <begin position="96"/>
        <end position="98"/>
    </location>
    <ligand>
        <name>NAD(+)</name>
        <dbReference type="ChEBI" id="CHEBI:57540"/>
    </ligand>
</feature>
<dbReference type="SUPFAM" id="SSF51735">
    <property type="entry name" value="NAD(P)-binding Rossmann-fold domains"/>
    <property type="match status" value="1"/>
</dbReference>
<feature type="active site" description="Proton donor/acceptor" evidence="13">
    <location>
        <position position="153"/>
    </location>
</feature>
<feature type="domain" description="Dihydrodipicolinate reductase C-terminal" evidence="15">
    <location>
        <begin position="126"/>
        <end position="261"/>
    </location>
</feature>